<dbReference type="PANTHER" id="PTHR34215">
    <property type="entry name" value="BLL0784 PROTEIN"/>
    <property type="match status" value="1"/>
</dbReference>
<dbReference type="Proteomes" id="UP000235653">
    <property type="component" value="Unassembled WGS sequence"/>
</dbReference>
<dbReference type="InterPro" id="IPR035931">
    <property type="entry name" value="YlxR-like_sf"/>
</dbReference>
<name>A0A2P5P8W1_9CHLR</name>
<organism evidence="2 3">
    <name type="scientific">Dehalogenimonas etheniformans</name>
    <dbReference type="NCBI Taxonomy" id="1536648"/>
    <lineage>
        <taxon>Bacteria</taxon>
        <taxon>Bacillati</taxon>
        <taxon>Chloroflexota</taxon>
        <taxon>Dehalococcoidia</taxon>
        <taxon>Dehalococcoidales</taxon>
        <taxon>Dehalococcoidaceae</taxon>
        <taxon>Dehalogenimonas</taxon>
    </lineage>
</organism>
<reference evidence="2 3" key="1">
    <citation type="journal article" date="2017" name="ISME J.">
        <title>Grape pomace compost harbors organohalide-respiring Dehalogenimonas species with novel reductive dehalogenase genes.</title>
        <authorList>
            <person name="Yang Y."/>
            <person name="Higgins S.A."/>
            <person name="Yan J."/>
            <person name="Simsir B."/>
            <person name="Chourey K."/>
            <person name="Iyer R."/>
            <person name="Hettich R.L."/>
            <person name="Baldwin B."/>
            <person name="Ogles D.M."/>
            <person name="Loffler F.E."/>
        </authorList>
    </citation>
    <scope>NUCLEOTIDE SEQUENCE [LARGE SCALE GENOMIC DNA]</scope>
    <source>
        <strain evidence="2 3">GP</strain>
    </source>
</reference>
<dbReference type="NCBIfam" id="NF047356">
    <property type="entry name" value="RNA_bind_RnpM"/>
    <property type="match status" value="1"/>
</dbReference>
<dbReference type="PANTHER" id="PTHR34215:SF1">
    <property type="entry name" value="YLXR DOMAIN-CONTAINING PROTEIN"/>
    <property type="match status" value="1"/>
</dbReference>
<dbReference type="InterPro" id="IPR007393">
    <property type="entry name" value="YlxR_dom"/>
</dbReference>
<accession>A0A2P5P8W1</accession>
<comment type="caution">
    <text evidence="2">The sequence shown here is derived from an EMBL/GenBank/DDBJ whole genome shotgun (WGS) entry which is preliminary data.</text>
</comment>
<evidence type="ECO:0000313" key="2">
    <source>
        <dbReference type="EMBL" id="PPD58715.1"/>
    </source>
</evidence>
<gene>
    <name evidence="2" type="ORF">JP09_002245</name>
</gene>
<dbReference type="Pfam" id="PF04296">
    <property type="entry name" value="YlxR"/>
    <property type="match status" value="1"/>
</dbReference>
<keyword evidence="3" id="KW-1185">Reference proteome</keyword>
<dbReference type="AlphaFoldDB" id="A0A2P5P8W1"/>
<dbReference type="EMBL" id="JQAN02000006">
    <property type="protein sequence ID" value="PPD58715.1"/>
    <property type="molecule type" value="Genomic_DNA"/>
</dbReference>
<proteinExistence type="predicted"/>
<evidence type="ECO:0000313" key="3">
    <source>
        <dbReference type="Proteomes" id="UP000235653"/>
    </source>
</evidence>
<protein>
    <submittedName>
        <fullName evidence="2">DUF448 domain-containing protein</fullName>
    </submittedName>
</protein>
<sequence>MNTTKKTPQRTCVVCRTVGSKRGLLRVVRTPEGQVLLDPSGRLAGRGAYLCREASCLNLALKDNKIEHILKVKISPEDRELLKTNIGEYIKEQALV</sequence>
<dbReference type="OrthoDB" id="9813251at2"/>
<dbReference type="RefSeq" id="WP_102330199.1">
    <property type="nucleotide sequence ID" value="NZ_CP058566.2"/>
</dbReference>
<dbReference type="Gene3D" id="3.30.1230.10">
    <property type="entry name" value="YlxR-like"/>
    <property type="match status" value="1"/>
</dbReference>
<dbReference type="InterPro" id="IPR037465">
    <property type="entry name" value="YlxR"/>
</dbReference>
<dbReference type="SUPFAM" id="SSF64376">
    <property type="entry name" value="YlxR-like"/>
    <property type="match status" value="1"/>
</dbReference>
<feature type="domain" description="YlxR" evidence="1">
    <location>
        <begin position="10"/>
        <end position="83"/>
    </location>
</feature>
<evidence type="ECO:0000259" key="1">
    <source>
        <dbReference type="Pfam" id="PF04296"/>
    </source>
</evidence>